<evidence type="ECO:0000256" key="4">
    <source>
        <dbReference type="ARBA" id="ARBA00022833"/>
    </source>
</evidence>
<dbReference type="EMBL" id="JAAIUW010000005">
    <property type="protein sequence ID" value="KAF7829812.1"/>
    <property type="molecule type" value="Genomic_DNA"/>
</dbReference>
<accession>A0A834TYQ7</accession>
<feature type="region of interest" description="Disordered" evidence="10">
    <location>
        <begin position="461"/>
        <end position="511"/>
    </location>
</feature>
<evidence type="ECO:0000259" key="11">
    <source>
        <dbReference type="PROSITE" id="PS50090"/>
    </source>
</evidence>
<dbReference type="GO" id="GO:0003677">
    <property type="term" value="F:DNA binding"/>
    <property type="evidence" value="ECO:0007669"/>
    <property type="project" value="UniProtKB-KW"/>
</dbReference>
<dbReference type="Proteomes" id="UP000634136">
    <property type="component" value="Unassembled WGS sequence"/>
</dbReference>
<sequence>MENPGKRITVSDCQGLLVGVDNEDLTRIFRFLDHWGIINYCAEVPSHEPWSNESYLKDESSGEIRVPSDALKSIDSLIKFDKPKCKFKADEICSSLTTHNADISDLEGRIREHLSESHCNHCSRPLSAVYYQSQKEADILLCIDCFHDGRFVIGHSSIDFVRVDSTRDYTDLDGDSWTDQETLLLLEAIEIYNENWNEIAEHVGTKSKAQCILHFLRLPMEEGKLENINVPKIALSSSKTSRDDCGRPRSNLDGDLAGPSQCSEADSRLPFANSENPVMAMVAFLASAVGPRVAAACAHAALAELSEDNSGSTSQTEAQAHGNRMNMEGVHGRECGPLGEIANSNQQKEDETKALGSRGPNEGEAAPLSAEKVKDAAKAGLSAAAMKAKLFADHEEREIQRLCANIINHQLKRLELKLKQFAEIETLLMKECEQVEKARQRFAAERSRILSAWLGSGAATNTSGVGPSTVNSNNGNSRQQMSFGSPSQPSVSGYSSGQPVHPHMSFVPRPSMFGLGQRLPLSMIQQSQSTSSNPMFNAPGNVQPTSNHPLLRPVSGTNSGLG</sequence>
<dbReference type="PROSITE" id="PS50135">
    <property type="entry name" value="ZF_ZZ_2"/>
    <property type="match status" value="1"/>
</dbReference>
<dbReference type="Gene3D" id="1.10.10.10">
    <property type="entry name" value="Winged helix-like DNA-binding domain superfamily/Winged helix DNA-binding domain"/>
    <property type="match status" value="1"/>
</dbReference>
<dbReference type="Pfam" id="PF04433">
    <property type="entry name" value="SWIRM"/>
    <property type="match status" value="1"/>
</dbReference>
<feature type="compositionally biased region" description="Low complexity" evidence="10">
    <location>
        <begin position="484"/>
        <end position="500"/>
    </location>
</feature>
<evidence type="ECO:0000256" key="2">
    <source>
        <dbReference type="ARBA" id="ARBA00022723"/>
    </source>
</evidence>
<keyword evidence="4" id="KW-0862">Zinc</keyword>
<evidence type="ECO:0000259" key="13">
    <source>
        <dbReference type="PROSITE" id="PS50934"/>
    </source>
</evidence>
<dbReference type="SMART" id="SM00717">
    <property type="entry name" value="SANT"/>
    <property type="match status" value="1"/>
</dbReference>
<dbReference type="SUPFAM" id="SSF46689">
    <property type="entry name" value="Homeodomain-like"/>
    <property type="match status" value="2"/>
</dbReference>
<evidence type="ECO:0000259" key="14">
    <source>
        <dbReference type="PROSITE" id="PS51293"/>
    </source>
</evidence>
<evidence type="ECO:0000256" key="3">
    <source>
        <dbReference type="ARBA" id="ARBA00022771"/>
    </source>
</evidence>
<dbReference type="PANTHER" id="PTHR12802:SF61">
    <property type="entry name" value="SWI_SNF COMPLEX SUBUNIT SWI3C"/>
    <property type="match status" value="1"/>
</dbReference>
<evidence type="ECO:0000256" key="7">
    <source>
        <dbReference type="ARBA" id="ARBA00023163"/>
    </source>
</evidence>
<evidence type="ECO:0000256" key="10">
    <source>
        <dbReference type="SAM" id="MobiDB-lite"/>
    </source>
</evidence>
<dbReference type="Gene3D" id="1.10.10.60">
    <property type="entry name" value="Homeodomain-like"/>
    <property type="match status" value="1"/>
</dbReference>
<evidence type="ECO:0000313" key="16">
    <source>
        <dbReference type="Proteomes" id="UP000634136"/>
    </source>
</evidence>
<reference evidence="15" key="1">
    <citation type="submission" date="2020-09" db="EMBL/GenBank/DDBJ databases">
        <title>Genome-Enabled Discovery of Anthraquinone Biosynthesis in Senna tora.</title>
        <authorList>
            <person name="Kang S.-H."/>
            <person name="Pandey R.P."/>
            <person name="Lee C.-M."/>
            <person name="Sim J.-S."/>
            <person name="Jeong J.-T."/>
            <person name="Choi B.-S."/>
            <person name="Jung M."/>
            <person name="Ginzburg D."/>
            <person name="Zhao K."/>
            <person name="Won S.Y."/>
            <person name="Oh T.-J."/>
            <person name="Yu Y."/>
            <person name="Kim N.-H."/>
            <person name="Lee O.R."/>
            <person name="Lee T.-H."/>
            <person name="Bashyal P."/>
            <person name="Kim T.-S."/>
            <person name="Lee W.-H."/>
            <person name="Kawkins C."/>
            <person name="Kim C.-K."/>
            <person name="Kim J.S."/>
            <person name="Ahn B.O."/>
            <person name="Rhee S.Y."/>
            <person name="Sohng J.K."/>
        </authorList>
    </citation>
    <scope>NUCLEOTIDE SEQUENCE</scope>
    <source>
        <tissue evidence="15">Leaf</tissue>
    </source>
</reference>
<feature type="compositionally biased region" description="Basic and acidic residues" evidence="10">
    <location>
        <begin position="240"/>
        <end position="252"/>
    </location>
</feature>
<feature type="domain" description="SANT" evidence="14">
    <location>
        <begin position="172"/>
        <end position="223"/>
    </location>
</feature>
<proteinExistence type="predicted"/>
<feature type="region of interest" description="Disordered" evidence="10">
    <location>
        <begin position="238"/>
        <end position="261"/>
    </location>
</feature>
<dbReference type="PROSITE" id="PS50090">
    <property type="entry name" value="MYB_LIKE"/>
    <property type="match status" value="1"/>
</dbReference>
<organism evidence="15 16">
    <name type="scientific">Senna tora</name>
    <dbReference type="NCBI Taxonomy" id="362788"/>
    <lineage>
        <taxon>Eukaryota</taxon>
        <taxon>Viridiplantae</taxon>
        <taxon>Streptophyta</taxon>
        <taxon>Embryophyta</taxon>
        <taxon>Tracheophyta</taxon>
        <taxon>Spermatophyta</taxon>
        <taxon>Magnoliopsida</taxon>
        <taxon>eudicotyledons</taxon>
        <taxon>Gunneridae</taxon>
        <taxon>Pentapetalae</taxon>
        <taxon>rosids</taxon>
        <taxon>fabids</taxon>
        <taxon>Fabales</taxon>
        <taxon>Fabaceae</taxon>
        <taxon>Caesalpinioideae</taxon>
        <taxon>Cassia clade</taxon>
        <taxon>Senna</taxon>
    </lineage>
</organism>
<keyword evidence="2" id="KW-0479">Metal-binding</keyword>
<feature type="domain" description="SWIRM" evidence="13">
    <location>
        <begin position="1"/>
        <end position="49"/>
    </location>
</feature>
<dbReference type="InterPro" id="IPR017884">
    <property type="entry name" value="SANT_dom"/>
</dbReference>
<evidence type="ECO:0000313" key="15">
    <source>
        <dbReference type="EMBL" id="KAF7829812.1"/>
    </source>
</evidence>
<dbReference type="InterPro" id="IPR000433">
    <property type="entry name" value="Znf_ZZ"/>
</dbReference>
<evidence type="ECO:0000256" key="1">
    <source>
        <dbReference type="ARBA" id="ARBA00022473"/>
    </source>
</evidence>
<feature type="domain" description="ZZ-type" evidence="12">
    <location>
        <begin position="114"/>
        <end position="168"/>
    </location>
</feature>
<dbReference type="AlphaFoldDB" id="A0A834TYQ7"/>
<dbReference type="GO" id="GO:0008270">
    <property type="term" value="F:zinc ion binding"/>
    <property type="evidence" value="ECO:0007669"/>
    <property type="project" value="UniProtKB-KW"/>
</dbReference>
<keyword evidence="8" id="KW-0539">Nucleus</keyword>
<gene>
    <name evidence="15" type="ORF">G2W53_012145</name>
</gene>
<dbReference type="InterPro" id="IPR032451">
    <property type="entry name" value="SMARCC_C"/>
</dbReference>
<dbReference type="OrthoDB" id="118550at2759"/>
<keyword evidence="7" id="KW-0804">Transcription</keyword>
<dbReference type="FunFam" id="1.10.10.60:FF:000014">
    <property type="entry name" value="SWI/SNF complex subunit SMARCC2 isoform C"/>
    <property type="match status" value="1"/>
</dbReference>
<dbReference type="InterPro" id="IPR007526">
    <property type="entry name" value="SWIRM"/>
</dbReference>
<keyword evidence="16" id="KW-1185">Reference proteome</keyword>
<keyword evidence="3 9" id="KW-0863">Zinc-finger</keyword>
<evidence type="ECO:0000256" key="9">
    <source>
        <dbReference type="PROSITE-ProRule" id="PRU00228"/>
    </source>
</evidence>
<keyword evidence="1" id="KW-0217">Developmental protein</keyword>
<keyword evidence="5" id="KW-0805">Transcription regulation</keyword>
<dbReference type="InterPro" id="IPR036388">
    <property type="entry name" value="WH-like_DNA-bd_sf"/>
</dbReference>
<name>A0A834TYQ7_9FABA</name>
<dbReference type="Pfam" id="PF00249">
    <property type="entry name" value="Myb_DNA-binding"/>
    <property type="match status" value="1"/>
</dbReference>
<feature type="region of interest" description="Disordered" evidence="10">
    <location>
        <begin position="338"/>
        <end position="371"/>
    </location>
</feature>
<feature type="domain" description="Myb-like" evidence="11">
    <location>
        <begin position="169"/>
        <end position="219"/>
    </location>
</feature>
<dbReference type="Pfam" id="PF16495">
    <property type="entry name" value="SWIRM-assoc_1"/>
    <property type="match status" value="1"/>
</dbReference>
<protein>
    <submittedName>
        <fullName evidence="15">SWI/SNF complex subunit SWI3C</fullName>
    </submittedName>
</protein>
<dbReference type="PROSITE" id="PS50934">
    <property type="entry name" value="SWIRM"/>
    <property type="match status" value="1"/>
</dbReference>
<evidence type="ECO:0000256" key="5">
    <source>
        <dbReference type="ARBA" id="ARBA00023015"/>
    </source>
</evidence>
<feature type="region of interest" description="Disordered" evidence="10">
    <location>
        <begin position="524"/>
        <end position="562"/>
    </location>
</feature>
<dbReference type="PANTHER" id="PTHR12802">
    <property type="entry name" value="SWI/SNF COMPLEX-RELATED"/>
    <property type="match status" value="1"/>
</dbReference>
<dbReference type="InterPro" id="IPR001005">
    <property type="entry name" value="SANT/Myb"/>
</dbReference>
<evidence type="ECO:0000259" key="12">
    <source>
        <dbReference type="PROSITE" id="PS50135"/>
    </source>
</evidence>
<evidence type="ECO:0000256" key="8">
    <source>
        <dbReference type="ARBA" id="ARBA00023242"/>
    </source>
</evidence>
<keyword evidence="6" id="KW-0238">DNA-binding</keyword>
<feature type="compositionally biased region" description="Polar residues" evidence="10">
    <location>
        <begin position="524"/>
        <end position="548"/>
    </location>
</feature>
<comment type="caution">
    <text evidence="15">The sequence shown here is derived from an EMBL/GenBank/DDBJ whole genome shotgun (WGS) entry which is preliminary data.</text>
</comment>
<dbReference type="PROSITE" id="PS51293">
    <property type="entry name" value="SANT"/>
    <property type="match status" value="1"/>
</dbReference>
<evidence type="ECO:0000256" key="6">
    <source>
        <dbReference type="ARBA" id="ARBA00023125"/>
    </source>
</evidence>
<dbReference type="InterPro" id="IPR009057">
    <property type="entry name" value="Homeodomain-like_sf"/>
</dbReference>
<feature type="compositionally biased region" description="Polar residues" evidence="10">
    <location>
        <begin position="461"/>
        <end position="483"/>
    </location>
</feature>
<dbReference type="GO" id="GO:0005634">
    <property type="term" value="C:nucleus"/>
    <property type="evidence" value="ECO:0007669"/>
    <property type="project" value="UniProtKB-ARBA"/>
</dbReference>
<dbReference type="CDD" id="cd00167">
    <property type="entry name" value="SANT"/>
    <property type="match status" value="1"/>
</dbReference>